<keyword evidence="4" id="KW-1185">Reference proteome</keyword>
<proteinExistence type="predicted"/>
<evidence type="ECO:0000256" key="2">
    <source>
        <dbReference type="SAM" id="MobiDB-lite"/>
    </source>
</evidence>
<organism evidence="3 4">
    <name type="scientific">Plasmodium yoelii 17X</name>
    <dbReference type="NCBI Taxonomy" id="1323249"/>
    <lineage>
        <taxon>Eukaryota</taxon>
        <taxon>Sar</taxon>
        <taxon>Alveolata</taxon>
        <taxon>Apicomplexa</taxon>
        <taxon>Aconoidasida</taxon>
        <taxon>Haemosporida</taxon>
        <taxon>Plasmodiidae</taxon>
        <taxon>Plasmodium</taxon>
        <taxon>Plasmodium (Vinckeia)</taxon>
    </lineage>
</organism>
<gene>
    <name evidence="3" type="ORF">YYC_02632</name>
</gene>
<dbReference type="Proteomes" id="UP000018538">
    <property type="component" value="Unassembled WGS sequence"/>
</dbReference>
<reference evidence="3 4" key="1">
    <citation type="submission" date="2013-11" db="EMBL/GenBank/DDBJ databases">
        <title>The Genome Sequence of Plasmodium yoelii 17X.</title>
        <authorList>
            <consortium name="The Broad Institute Genomics Platform"/>
            <consortium name="The Broad Institute Genome Sequencing Center for Infectious Disease"/>
            <person name="Neafsey D."/>
            <person name="Adams J."/>
            <person name="Walker B."/>
            <person name="Young S.K."/>
            <person name="Zeng Q."/>
            <person name="Gargeya S."/>
            <person name="Fitzgerald M."/>
            <person name="Haas B."/>
            <person name="Abouelleil A."/>
            <person name="Alvarado L."/>
            <person name="Chapman S.B."/>
            <person name="Gainer-Dewar J."/>
            <person name="Goldberg J."/>
            <person name="Griggs A."/>
            <person name="Gujja S."/>
            <person name="Hansen M."/>
            <person name="Howarth C."/>
            <person name="Imamovic A."/>
            <person name="Ireland A."/>
            <person name="Larimer J."/>
            <person name="McCowan C."/>
            <person name="Murphy C."/>
            <person name="Pearson M."/>
            <person name="Poon T.W."/>
            <person name="Priest M."/>
            <person name="Roberts A."/>
            <person name="Saif S."/>
            <person name="Shea T."/>
            <person name="Sykes S."/>
            <person name="Wortman J."/>
            <person name="Nusbaum C."/>
            <person name="Birren B."/>
        </authorList>
    </citation>
    <scope>NUCLEOTIDE SEQUENCE [LARGE SCALE GENOMIC DNA]</scope>
    <source>
        <strain evidence="3 4">17X</strain>
    </source>
</reference>
<feature type="region of interest" description="Disordered" evidence="2">
    <location>
        <begin position="786"/>
        <end position="823"/>
    </location>
</feature>
<accession>V7PMY4</accession>
<dbReference type="EMBL" id="KI635763">
    <property type="protein sequence ID" value="ETB60325.1"/>
    <property type="molecule type" value="Genomic_DNA"/>
</dbReference>
<feature type="compositionally biased region" description="Basic and acidic residues" evidence="2">
    <location>
        <begin position="786"/>
        <end position="811"/>
    </location>
</feature>
<feature type="region of interest" description="Disordered" evidence="2">
    <location>
        <begin position="174"/>
        <end position="196"/>
    </location>
</feature>
<dbReference type="AlphaFoldDB" id="V7PMY4"/>
<keyword evidence="1" id="KW-0175">Coiled coil</keyword>
<evidence type="ECO:0000313" key="3">
    <source>
        <dbReference type="EMBL" id="ETB60325.1"/>
    </source>
</evidence>
<evidence type="ECO:0000256" key="1">
    <source>
        <dbReference type="SAM" id="Coils"/>
    </source>
</evidence>
<protein>
    <submittedName>
        <fullName evidence="3">Uncharacterized protein</fullName>
    </submittedName>
</protein>
<name>V7PMY4_PLAYE</name>
<feature type="compositionally biased region" description="Basic and acidic residues" evidence="2">
    <location>
        <begin position="174"/>
        <end position="191"/>
    </location>
</feature>
<dbReference type="OrthoDB" id="66881at2759"/>
<evidence type="ECO:0000313" key="4">
    <source>
        <dbReference type="Proteomes" id="UP000018538"/>
    </source>
</evidence>
<feature type="coiled-coil region" evidence="1">
    <location>
        <begin position="47"/>
        <end position="74"/>
    </location>
</feature>
<sequence>MGESDILETIEQNGYNSKDVLNKYFDIYINDDDNNNDSVNFENDKEYNIIEKKIKNLKNYINEEKIKLNNKINEETTHFKEKNFYVKKYIDNIIISNINTHLNVNQIYHKNINEHDQSTNICLKTISKKKSQNIYTQLKDLEYNTHNYDQNGKSEHPKHVDSDWGYRMSIKMESEKDGDGENDENGEKDGSDGGGENVAELLERSIELKEILDKIKKSLLFLKCYPSIEKNIKELLLLSRGQSNIDINEKIKNVLKIYENLIYINEHEEIIKDLKKKYFFDNFYSIYSNNFFEDLYFLLNNIIFEYMINNVNININEIVKIYIYLLNIFFNYLNIKEYDYEYQINYITNKLIHYIVENCFSKTFFKFVQSKQNILIYNIIIIYYEYFTSFIEEKKDPMINLLHIFIDKLSEEFRKKRTVSESEKQTIGKRDDQTHIDTFFANLFKESINVVCVYIEDLKIFKSIDDNTNKSNMVFKIMESINTSINILVNIPFFINKKNVLEKILKETIFINKEIINEYIINITNVSKFYNNSFEDINLKVRDFDRHNLLFQNKLLIFFTDLQNDIKNIIDNKINEINNNTIFNLHFFRFLIFFSYIHYIDTQFLFLFINIYNFLYEIIYNFKDEIKTKEMRHTHRKKNINDHTIFGLNQQNYRVDTYNVDNYNADNYNVDNKPNKENSQIIIDKSLQTQEYYNTSNMVIEYIKSIISIFFNLINIFDIIFNDYINLSSYIFERTYYNYNNNSYINILSKFYISREKIYPTEIYANIAHLHNFFFHADFSKKKAEKNAEKKTEKKTEKKAEKNKSDSHNNNDESTSLNDQNKLEKENVMSMENDNSSSSWVYEENKLSINGDQNYKSVIFEDNELEEYGTYLFKSSISKLKEIKNTIKKNIIHFSLIPLYDYLNKYIEQICYIQYDETIHFFDPHENICLLGEVIFSFVEIYYENKNTNLLQELFSNLSEKYFLLINKIKIINKNIILQIQADLNYLINVCIKFKIKNYKFLFLLNLFFSFYFSVIGNNNFDNIDIYTSFQSYVNEKTEKEKFIDLEITCDDISRTTTNMIHIFKDQSSL</sequence>